<dbReference type="Gene3D" id="3.60.15.10">
    <property type="entry name" value="Ribonuclease Z/Hydroxyacylglutathione hydrolase-like"/>
    <property type="match status" value="1"/>
</dbReference>
<dbReference type="InterPro" id="IPR050114">
    <property type="entry name" value="UPF0173_UPF0282_UlaG_hydrolase"/>
</dbReference>
<dbReference type="EMBL" id="VFOQ01000001">
    <property type="protein sequence ID" value="TQL59955.1"/>
    <property type="molecule type" value="Genomic_DNA"/>
</dbReference>
<evidence type="ECO:0000313" key="3">
    <source>
        <dbReference type="Proteomes" id="UP000319514"/>
    </source>
</evidence>
<dbReference type="Pfam" id="PF13483">
    <property type="entry name" value="Lactamase_B_3"/>
    <property type="match status" value="1"/>
</dbReference>
<evidence type="ECO:0000313" key="2">
    <source>
        <dbReference type="EMBL" id="TQL59955.1"/>
    </source>
</evidence>
<gene>
    <name evidence="2" type="ORF">FB474_1330</name>
</gene>
<protein>
    <submittedName>
        <fullName evidence="2">L-ascorbate metabolism protein UlaG (Beta-lactamase superfamily)</fullName>
    </submittedName>
</protein>
<accession>A0A542ZHZ1</accession>
<dbReference type="InterPro" id="IPR001279">
    <property type="entry name" value="Metallo-B-lactamas"/>
</dbReference>
<name>A0A542ZHZ1_9MICO</name>
<reference evidence="2 3" key="1">
    <citation type="submission" date="2019-06" db="EMBL/GenBank/DDBJ databases">
        <title>Sequencing the genomes of 1000 actinobacteria strains.</title>
        <authorList>
            <person name="Klenk H.-P."/>
        </authorList>
    </citation>
    <scope>NUCLEOTIDE SEQUENCE [LARGE SCALE GENOMIC DNA]</scope>
    <source>
        <strain evidence="2 3">DSM 18082</strain>
    </source>
</reference>
<dbReference type="Proteomes" id="UP000319514">
    <property type="component" value="Unassembled WGS sequence"/>
</dbReference>
<dbReference type="SUPFAM" id="SSF56281">
    <property type="entry name" value="Metallo-hydrolase/oxidoreductase"/>
    <property type="match status" value="1"/>
</dbReference>
<organism evidence="2 3">
    <name type="scientific">Oryzihumus leptocrescens</name>
    <dbReference type="NCBI Taxonomy" id="297536"/>
    <lineage>
        <taxon>Bacteria</taxon>
        <taxon>Bacillati</taxon>
        <taxon>Actinomycetota</taxon>
        <taxon>Actinomycetes</taxon>
        <taxon>Micrococcales</taxon>
        <taxon>Intrasporangiaceae</taxon>
        <taxon>Oryzihumus</taxon>
    </lineage>
</organism>
<dbReference type="OrthoDB" id="3190691at2"/>
<comment type="caution">
    <text evidence="2">The sequence shown here is derived from an EMBL/GenBank/DDBJ whole genome shotgun (WGS) entry which is preliminary data.</text>
</comment>
<dbReference type="AlphaFoldDB" id="A0A542ZHZ1"/>
<proteinExistence type="predicted"/>
<dbReference type="PANTHER" id="PTHR43546:SF3">
    <property type="entry name" value="UPF0173 METAL-DEPENDENT HYDROLASE MJ1163"/>
    <property type="match status" value="1"/>
</dbReference>
<feature type="domain" description="Metallo-beta-lactamase" evidence="1">
    <location>
        <begin position="7"/>
        <end position="179"/>
    </location>
</feature>
<sequence>MRLTHLGHACLLVETADQRILIDPGCFSPGFEELADLDGILVTHQHDDHVDVDRLPRLLELNPGARLLVEAQTAEVLLESDIAAQHLVPGEPTRVGPVEVTPVGQLHALNHDRVPRVGNTGVVLRADGEPSLFHPGDAYDVEPGDVDVLALPLSAPWCAVRDTLAFARSVAPRYAVPVHDATLSEVGRALYLHHVSSFGPEGMEVVDLAGGSPREIG</sequence>
<keyword evidence="3" id="KW-1185">Reference proteome</keyword>
<dbReference type="SMART" id="SM00849">
    <property type="entry name" value="Lactamase_B"/>
    <property type="match status" value="1"/>
</dbReference>
<dbReference type="RefSeq" id="WP_141787908.1">
    <property type="nucleotide sequence ID" value="NZ_BAAAKX010000005.1"/>
</dbReference>
<evidence type="ECO:0000259" key="1">
    <source>
        <dbReference type="SMART" id="SM00849"/>
    </source>
</evidence>
<dbReference type="InterPro" id="IPR036866">
    <property type="entry name" value="RibonucZ/Hydroxyglut_hydro"/>
</dbReference>
<dbReference type="PANTHER" id="PTHR43546">
    <property type="entry name" value="UPF0173 METAL-DEPENDENT HYDROLASE MJ1163-RELATED"/>
    <property type="match status" value="1"/>
</dbReference>